<comment type="caution">
    <text evidence="2">The sequence shown here is derived from an EMBL/GenBank/DDBJ whole genome shotgun (WGS) entry which is preliminary data.</text>
</comment>
<evidence type="ECO:0000256" key="1">
    <source>
        <dbReference type="SAM" id="SignalP"/>
    </source>
</evidence>
<name>A0A8T0IDJ7_CERPU</name>
<evidence type="ECO:0000313" key="2">
    <source>
        <dbReference type="EMBL" id="KAG0581482.1"/>
    </source>
</evidence>
<accession>A0A8T0IDJ7</accession>
<reference evidence="2" key="1">
    <citation type="submission" date="2020-06" db="EMBL/GenBank/DDBJ databases">
        <title>WGS assembly of Ceratodon purpureus strain R40.</title>
        <authorList>
            <person name="Carey S.B."/>
            <person name="Jenkins J."/>
            <person name="Shu S."/>
            <person name="Lovell J.T."/>
            <person name="Sreedasyam A."/>
            <person name="Maumus F."/>
            <person name="Tiley G.P."/>
            <person name="Fernandez-Pozo N."/>
            <person name="Barry K."/>
            <person name="Chen C."/>
            <person name="Wang M."/>
            <person name="Lipzen A."/>
            <person name="Daum C."/>
            <person name="Saski C.A."/>
            <person name="Payton A.C."/>
            <person name="Mcbreen J.C."/>
            <person name="Conrad R.E."/>
            <person name="Kollar L.M."/>
            <person name="Olsson S."/>
            <person name="Huttunen S."/>
            <person name="Landis J.B."/>
            <person name="Wickett N.J."/>
            <person name="Johnson M.G."/>
            <person name="Rensing S.A."/>
            <person name="Grimwood J."/>
            <person name="Schmutz J."/>
            <person name="Mcdaniel S.F."/>
        </authorList>
    </citation>
    <scope>NUCLEOTIDE SEQUENCE</scope>
    <source>
        <strain evidence="2">R40</strain>
    </source>
</reference>
<keyword evidence="1" id="KW-0732">Signal</keyword>
<sequence length="52" mass="6042">MVFFRLPTVLFITLVFWKTLHNSTLSVGLKVFNTASPKVNGWFLIRVTEWVS</sequence>
<gene>
    <name evidence="2" type="ORF">KC19_4G255700</name>
</gene>
<dbReference type="Proteomes" id="UP000822688">
    <property type="component" value="Chromosome 4"/>
</dbReference>
<protein>
    <submittedName>
        <fullName evidence="2">Uncharacterized protein</fullName>
    </submittedName>
</protein>
<evidence type="ECO:0000313" key="3">
    <source>
        <dbReference type="Proteomes" id="UP000822688"/>
    </source>
</evidence>
<proteinExistence type="predicted"/>
<dbReference type="EMBL" id="CM026424">
    <property type="protein sequence ID" value="KAG0581482.1"/>
    <property type="molecule type" value="Genomic_DNA"/>
</dbReference>
<keyword evidence="3" id="KW-1185">Reference proteome</keyword>
<feature type="signal peptide" evidence="1">
    <location>
        <begin position="1"/>
        <end position="22"/>
    </location>
</feature>
<feature type="chain" id="PRO_5035818819" evidence="1">
    <location>
        <begin position="23"/>
        <end position="52"/>
    </location>
</feature>
<organism evidence="2 3">
    <name type="scientific">Ceratodon purpureus</name>
    <name type="common">Fire moss</name>
    <name type="synonym">Dicranum purpureum</name>
    <dbReference type="NCBI Taxonomy" id="3225"/>
    <lineage>
        <taxon>Eukaryota</taxon>
        <taxon>Viridiplantae</taxon>
        <taxon>Streptophyta</taxon>
        <taxon>Embryophyta</taxon>
        <taxon>Bryophyta</taxon>
        <taxon>Bryophytina</taxon>
        <taxon>Bryopsida</taxon>
        <taxon>Dicranidae</taxon>
        <taxon>Pseudoditrichales</taxon>
        <taxon>Ditrichaceae</taxon>
        <taxon>Ceratodon</taxon>
    </lineage>
</organism>
<dbReference type="AlphaFoldDB" id="A0A8T0IDJ7"/>